<organism evidence="1 2">
    <name type="scientific">Triticum urartu</name>
    <name type="common">Red wild einkorn</name>
    <name type="synonym">Crithodium urartu</name>
    <dbReference type="NCBI Taxonomy" id="4572"/>
    <lineage>
        <taxon>Eukaryota</taxon>
        <taxon>Viridiplantae</taxon>
        <taxon>Streptophyta</taxon>
        <taxon>Embryophyta</taxon>
        <taxon>Tracheophyta</taxon>
        <taxon>Spermatophyta</taxon>
        <taxon>Magnoliopsida</taxon>
        <taxon>Liliopsida</taxon>
        <taxon>Poales</taxon>
        <taxon>Poaceae</taxon>
        <taxon>BOP clade</taxon>
        <taxon>Pooideae</taxon>
        <taxon>Triticodae</taxon>
        <taxon>Triticeae</taxon>
        <taxon>Triticinae</taxon>
        <taxon>Triticum</taxon>
    </lineage>
</organism>
<reference evidence="1" key="2">
    <citation type="submission" date="2018-03" db="EMBL/GenBank/DDBJ databases">
        <title>The Triticum urartu genome reveals the dynamic nature of wheat genome evolution.</title>
        <authorList>
            <person name="Ling H."/>
            <person name="Ma B."/>
            <person name="Shi X."/>
            <person name="Liu H."/>
            <person name="Dong L."/>
            <person name="Sun H."/>
            <person name="Cao Y."/>
            <person name="Gao Q."/>
            <person name="Zheng S."/>
            <person name="Li Y."/>
            <person name="Yu Y."/>
            <person name="Du H."/>
            <person name="Qi M."/>
            <person name="Li Y."/>
            <person name="Yu H."/>
            <person name="Cui Y."/>
            <person name="Wang N."/>
            <person name="Chen C."/>
            <person name="Wu H."/>
            <person name="Zhao Y."/>
            <person name="Zhang J."/>
            <person name="Li Y."/>
            <person name="Zhou W."/>
            <person name="Zhang B."/>
            <person name="Hu W."/>
            <person name="Eijk M."/>
            <person name="Tang J."/>
            <person name="Witsenboer H."/>
            <person name="Zhao S."/>
            <person name="Li Z."/>
            <person name="Zhang A."/>
            <person name="Wang D."/>
            <person name="Liang C."/>
        </authorList>
    </citation>
    <scope>NUCLEOTIDE SEQUENCE [LARGE SCALE GENOMIC DNA]</scope>
    <source>
        <strain evidence="1">cv. G1812</strain>
    </source>
</reference>
<accession>A0A8R7UVZ4</accession>
<evidence type="ECO:0000313" key="2">
    <source>
        <dbReference type="Proteomes" id="UP000015106"/>
    </source>
</evidence>
<proteinExistence type="predicted"/>
<evidence type="ECO:0000313" key="1">
    <source>
        <dbReference type="EnsemblPlants" id="TuG1812G0600002674.01.T01"/>
    </source>
</evidence>
<dbReference type="AlphaFoldDB" id="A0A8R7UVZ4"/>
<sequence>MDRCITPILSQYRNQRHVEFATHHEWYSAAGVAHWSEAQVPGKSIRYTCIQFCCDVQTVKLAW</sequence>
<protein>
    <submittedName>
        <fullName evidence="1">Uncharacterized protein</fullName>
    </submittedName>
</protein>
<reference evidence="2" key="1">
    <citation type="journal article" date="2013" name="Nature">
        <title>Draft genome of the wheat A-genome progenitor Triticum urartu.</title>
        <authorList>
            <person name="Ling H.Q."/>
            <person name="Zhao S."/>
            <person name="Liu D."/>
            <person name="Wang J."/>
            <person name="Sun H."/>
            <person name="Zhang C."/>
            <person name="Fan H."/>
            <person name="Li D."/>
            <person name="Dong L."/>
            <person name="Tao Y."/>
            <person name="Gao C."/>
            <person name="Wu H."/>
            <person name="Li Y."/>
            <person name="Cui Y."/>
            <person name="Guo X."/>
            <person name="Zheng S."/>
            <person name="Wang B."/>
            <person name="Yu K."/>
            <person name="Liang Q."/>
            <person name="Yang W."/>
            <person name="Lou X."/>
            <person name="Chen J."/>
            <person name="Feng M."/>
            <person name="Jian J."/>
            <person name="Zhang X."/>
            <person name="Luo G."/>
            <person name="Jiang Y."/>
            <person name="Liu J."/>
            <person name="Wang Z."/>
            <person name="Sha Y."/>
            <person name="Zhang B."/>
            <person name="Wu H."/>
            <person name="Tang D."/>
            <person name="Shen Q."/>
            <person name="Xue P."/>
            <person name="Zou S."/>
            <person name="Wang X."/>
            <person name="Liu X."/>
            <person name="Wang F."/>
            <person name="Yang Y."/>
            <person name="An X."/>
            <person name="Dong Z."/>
            <person name="Zhang K."/>
            <person name="Zhang X."/>
            <person name="Luo M.C."/>
            <person name="Dvorak J."/>
            <person name="Tong Y."/>
            <person name="Wang J."/>
            <person name="Yang H."/>
            <person name="Li Z."/>
            <person name="Wang D."/>
            <person name="Zhang A."/>
            <person name="Wang J."/>
        </authorList>
    </citation>
    <scope>NUCLEOTIDE SEQUENCE</scope>
    <source>
        <strain evidence="2">cv. G1812</strain>
    </source>
</reference>
<dbReference type="Proteomes" id="UP000015106">
    <property type="component" value="Chromosome 6"/>
</dbReference>
<reference evidence="1" key="3">
    <citation type="submission" date="2022-06" db="UniProtKB">
        <authorList>
            <consortium name="EnsemblPlants"/>
        </authorList>
    </citation>
    <scope>IDENTIFICATION</scope>
</reference>
<dbReference type="Gramene" id="TuG1812G0600002674.01.T01">
    <property type="protein sequence ID" value="TuG1812G0600002674.01.T01"/>
    <property type="gene ID" value="TuG1812G0600002674.01"/>
</dbReference>
<name>A0A8R7UVZ4_TRIUA</name>
<keyword evidence="2" id="KW-1185">Reference proteome</keyword>
<dbReference type="EnsemblPlants" id="TuG1812G0600002674.01.T01">
    <property type="protein sequence ID" value="TuG1812G0600002674.01.T01"/>
    <property type="gene ID" value="TuG1812G0600002674.01"/>
</dbReference>